<dbReference type="GO" id="GO:0098797">
    <property type="term" value="C:plasma membrane protein complex"/>
    <property type="evidence" value="ECO:0007669"/>
    <property type="project" value="TreeGrafter"/>
</dbReference>
<evidence type="ECO:0000256" key="7">
    <source>
        <dbReference type="ARBA" id="ARBA00023136"/>
    </source>
</evidence>
<keyword evidence="11" id="KW-0132">Cell division</keyword>
<accession>A0AA37TTV9</accession>
<dbReference type="InterPro" id="IPR051447">
    <property type="entry name" value="Lipoprotein-release_system"/>
</dbReference>
<dbReference type="InterPro" id="IPR025857">
    <property type="entry name" value="MacB_PCD"/>
</dbReference>
<feature type="transmembrane region" description="Helical" evidence="8">
    <location>
        <begin position="379"/>
        <end position="399"/>
    </location>
</feature>
<evidence type="ECO:0000259" key="9">
    <source>
        <dbReference type="Pfam" id="PF02687"/>
    </source>
</evidence>
<dbReference type="InterPro" id="IPR011925">
    <property type="entry name" value="LolCE_TM"/>
</dbReference>
<gene>
    <name evidence="11" type="primary">lolC</name>
    <name evidence="11" type="ORF">GCM10007894_21430</name>
</gene>
<sequence>MLNPLAWRIGWRFFRARQQNRFIGFISMSSTIGIALGAMVLIVLLSAMNGFEKELKQRYMGVVPHAELRGAEEPLRDWRGIIETADGMDGIVAAAPVINLQGLTQHQQGFTSIQLHGITPSFEAKASNIKQYMASEAWNSLAERTDNIVLGAGLAEQLGVQVGQQLMVYVPNQQSNTGLKPISARFTISGVFKVGGEMDFQSAYINRRHAADLLGLGDQATSIKIRTDNLFEAPRLIRDLGYSLSQYLFISDWTRTQGHLYGDIQLVRLIMYLVLFLVIAVACFNIVSTLVMAVRDKQSEIAILATMGLNRSALIQVFMVQGAINGTIGTLIGVTAGCLLAHNLSQIVVAIEAAFGISIFSGSVYFIDFLPSELMLHDVILVTVVALVMSLLATLYPAWQASKVAPAQALSNAS</sequence>
<feature type="transmembrane region" description="Helical" evidence="8">
    <location>
        <begin position="313"/>
        <end position="340"/>
    </location>
</feature>
<reference evidence="11 12" key="1">
    <citation type="journal article" date="2014" name="Int. J. Syst. Evol. Microbiol.">
        <title>Complete genome sequence of Corynebacterium casei LMG S-19264T (=DSM 44701T), isolated from a smear-ripened cheese.</title>
        <authorList>
            <consortium name="US DOE Joint Genome Institute (JGI-PGF)"/>
            <person name="Walter F."/>
            <person name="Albersmeier A."/>
            <person name="Kalinowski J."/>
            <person name="Ruckert C."/>
        </authorList>
    </citation>
    <scope>NUCLEOTIDE SEQUENCE [LARGE SCALE GENOMIC DNA]</scope>
    <source>
        <strain evidence="11 12">NBRC 112785</strain>
    </source>
</reference>
<keyword evidence="7 8" id="KW-0472">Membrane</keyword>
<keyword evidence="4" id="KW-1003">Cell membrane</keyword>
<feature type="transmembrane region" description="Helical" evidence="8">
    <location>
        <begin position="269"/>
        <end position="293"/>
    </location>
</feature>
<dbReference type="InterPro" id="IPR003838">
    <property type="entry name" value="ABC3_permease_C"/>
</dbReference>
<comment type="subcellular location">
    <subcellularLocation>
        <location evidence="1">Cell membrane</location>
        <topology evidence="1">Multi-pass membrane protein</topology>
    </subcellularLocation>
</comment>
<feature type="domain" description="MacB-like periplasmic core" evidence="10">
    <location>
        <begin position="30"/>
        <end position="227"/>
    </location>
</feature>
<keyword evidence="11" id="KW-0131">Cell cycle</keyword>
<evidence type="ECO:0000256" key="6">
    <source>
        <dbReference type="ARBA" id="ARBA00022989"/>
    </source>
</evidence>
<dbReference type="NCBIfam" id="NF008357">
    <property type="entry name" value="PRK11146.1"/>
    <property type="match status" value="1"/>
</dbReference>
<protein>
    <submittedName>
        <fullName evidence="11">Cell division protein FtsX</fullName>
    </submittedName>
</protein>
<evidence type="ECO:0000256" key="8">
    <source>
        <dbReference type="SAM" id="Phobius"/>
    </source>
</evidence>
<evidence type="ECO:0000256" key="4">
    <source>
        <dbReference type="ARBA" id="ARBA00022475"/>
    </source>
</evidence>
<dbReference type="GO" id="GO:0044874">
    <property type="term" value="P:lipoprotein localization to outer membrane"/>
    <property type="evidence" value="ECO:0007669"/>
    <property type="project" value="TreeGrafter"/>
</dbReference>
<dbReference type="GO" id="GO:0042953">
    <property type="term" value="P:lipoprotein transport"/>
    <property type="evidence" value="ECO:0007669"/>
    <property type="project" value="InterPro"/>
</dbReference>
<feature type="transmembrane region" description="Helical" evidence="8">
    <location>
        <begin position="347"/>
        <end position="367"/>
    </location>
</feature>
<evidence type="ECO:0000313" key="11">
    <source>
        <dbReference type="EMBL" id="GLS84166.1"/>
    </source>
</evidence>
<dbReference type="Proteomes" id="UP001157439">
    <property type="component" value="Unassembled WGS sequence"/>
</dbReference>
<organism evidence="11 12">
    <name type="scientific">Paraferrimonas haliotis</name>
    <dbReference type="NCBI Taxonomy" id="2013866"/>
    <lineage>
        <taxon>Bacteria</taxon>
        <taxon>Pseudomonadati</taxon>
        <taxon>Pseudomonadota</taxon>
        <taxon>Gammaproteobacteria</taxon>
        <taxon>Alteromonadales</taxon>
        <taxon>Ferrimonadaceae</taxon>
        <taxon>Paraferrimonas</taxon>
    </lineage>
</organism>
<evidence type="ECO:0000259" key="10">
    <source>
        <dbReference type="Pfam" id="PF12704"/>
    </source>
</evidence>
<name>A0AA37TTV9_9GAMM</name>
<dbReference type="EMBL" id="BSPO01000003">
    <property type="protein sequence ID" value="GLS84166.1"/>
    <property type="molecule type" value="Genomic_DNA"/>
</dbReference>
<comment type="similarity">
    <text evidence="2">Belongs to the ABC-4 integral membrane protein family. LolC/E subfamily.</text>
</comment>
<evidence type="ECO:0000256" key="3">
    <source>
        <dbReference type="ARBA" id="ARBA00022448"/>
    </source>
</evidence>
<dbReference type="GO" id="GO:0051301">
    <property type="term" value="P:cell division"/>
    <property type="evidence" value="ECO:0007669"/>
    <property type="project" value="UniProtKB-KW"/>
</dbReference>
<evidence type="ECO:0000256" key="2">
    <source>
        <dbReference type="ARBA" id="ARBA00005236"/>
    </source>
</evidence>
<proteinExistence type="inferred from homology"/>
<dbReference type="PANTHER" id="PTHR30489">
    <property type="entry name" value="LIPOPROTEIN-RELEASING SYSTEM TRANSMEMBRANE PROTEIN LOLE"/>
    <property type="match status" value="1"/>
</dbReference>
<evidence type="ECO:0000256" key="1">
    <source>
        <dbReference type="ARBA" id="ARBA00004651"/>
    </source>
</evidence>
<evidence type="ECO:0000313" key="12">
    <source>
        <dbReference type="Proteomes" id="UP001157439"/>
    </source>
</evidence>
<keyword evidence="12" id="KW-1185">Reference proteome</keyword>
<keyword evidence="6 8" id="KW-1133">Transmembrane helix</keyword>
<feature type="transmembrane region" description="Helical" evidence="8">
    <location>
        <begin position="22"/>
        <end position="48"/>
    </location>
</feature>
<dbReference type="RefSeq" id="WP_095498340.1">
    <property type="nucleotide sequence ID" value="NZ_BSPO01000003.1"/>
</dbReference>
<dbReference type="Pfam" id="PF12704">
    <property type="entry name" value="MacB_PCD"/>
    <property type="match status" value="1"/>
</dbReference>
<dbReference type="AlphaFoldDB" id="A0AA37TTV9"/>
<comment type="caution">
    <text evidence="11">The sequence shown here is derived from an EMBL/GenBank/DDBJ whole genome shotgun (WGS) entry which is preliminary data.</text>
</comment>
<keyword evidence="3" id="KW-0813">Transport</keyword>
<dbReference type="Pfam" id="PF02687">
    <property type="entry name" value="FtsX"/>
    <property type="match status" value="1"/>
</dbReference>
<dbReference type="NCBIfam" id="TIGR02212">
    <property type="entry name" value="lolCE"/>
    <property type="match status" value="1"/>
</dbReference>
<feature type="domain" description="ABC3 transporter permease C-terminal" evidence="9">
    <location>
        <begin position="273"/>
        <end position="405"/>
    </location>
</feature>
<keyword evidence="5 8" id="KW-0812">Transmembrane</keyword>
<evidence type="ECO:0000256" key="5">
    <source>
        <dbReference type="ARBA" id="ARBA00022692"/>
    </source>
</evidence>
<dbReference type="PANTHER" id="PTHR30489:SF0">
    <property type="entry name" value="LIPOPROTEIN-RELEASING SYSTEM TRANSMEMBRANE PROTEIN LOLE"/>
    <property type="match status" value="1"/>
</dbReference>